<dbReference type="SUPFAM" id="SSF56235">
    <property type="entry name" value="N-terminal nucleophile aminohydrolases (Ntn hydrolases)"/>
    <property type="match status" value="1"/>
</dbReference>
<comment type="caution">
    <text evidence="1">The sequence shown here is derived from an EMBL/GenBank/DDBJ whole genome shotgun (WGS) entry which is preliminary data.</text>
</comment>
<dbReference type="EMBL" id="JARXVQ010000001">
    <property type="protein sequence ID" value="MDH6182455.1"/>
    <property type="molecule type" value="Genomic_DNA"/>
</dbReference>
<name>A0ABT6KRN4_9MICO</name>
<dbReference type="InterPro" id="IPR010430">
    <property type="entry name" value="DUF1028"/>
</dbReference>
<organism evidence="1 2">
    <name type="scientific">Antiquaquibacter oligotrophicus</name>
    <dbReference type="NCBI Taxonomy" id="2880260"/>
    <lineage>
        <taxon>Bacteria</taxon>
        <taxon>Bacillati</taxon>
        <taxon>Actinomycetota</taxon>
        <taxon>Actinomycetes</taxon>
        <taxon>Micrococcales</taxon>
        <taxon>Microbacteriaceae</taxon>
        <taxon>Antiquaquibacter</taxon>
    </lineage>
</organism>
<gene>
    <name evidence="1" type="ORF">M2152_002637</name>
</gene>
<evidence type="ECO:0000313" key="1">
    <source>
        <dbReference type="EMBL" id="MDH6182455.1"/>
    </source>
</evidence>
<dbReference type="InterPro" id="IPR029055">
    <property type="entry name" value="Ntn_hydrolases_N"/>
</dbReference>
<protein>
    <submittedName>
        <fullName evidence="1">Ntn-hydrolase superfamily protein</fullName>
    </submittedName>
</protein>
<keyword evidence="2" id="KW-1185">Reference proteome</keyword>
<dbReference type="Proteomes" id="UP001160142">
    <property type="component" value="Unassembled WGS sequence"/>
</dbReference>
<dbReference type="PANTHER" id="PTHR39328">
    <property type="entry name" value="BLL2871 PROTEIN"/>
    <property type="match status" value="1"/>
</dbReference>
<dbReference type="RefSeq" id="WP_322134732.1">
    <property type="nucleotide sequence ID" value="NZ_CP085036.1"/>
</dbReference>
<reference evidence="1 2" key="1">
    <citation type="submission" date="2023-04" db="EMBL/GenBank/DDBJ databases">
        <title>Genome Encyclopedia of Bacteria and Archaea VI: Functional Genomics of Type Strains.</title>
        <authorList>
            <person name="Whitman W."/>
        </authorList>
    </citation>
    <scope>NUCLEOTIDE SEQUENCE [LARGE SCALE GENOMIC DNA]</scope>
    <source>
        <strain evidence="1 2">SG_E_30_P1</strain>
    </source>
</reference>
<proteinExistence type="predicted"/>
<evidence type="ECO:0000313" key="2">
    <source>
        <dbReference type="Proteomes" id="UP001160142"/>
    </source>
</evidence>
<dbReference type="Gene3D" id="3.60.20.10">
    <property type="entry name" value="Glutamine Phosphoribosylpyrophosphate, subunit 1, domain 1"/>
    <property type="match status" value="1"/>
</dbReference>
<dbReference type="Pfam" id="PF06267">
    <property type="entry name" value="DUF1028"/>
    <property type="match status" value="1"/>
</dbReference>
<accession>A0ABT6KRN4</accession>
<dbReference type="PANTHER" id="PTHR39328:SF1">
    <property type="entry name" value="BLL2871 PROTEIN"/>
    <property type="match status" value="1"/>
</dbReference>
<sequence length="311" mass="31258">MTYSIVAVDADAGQMGVAVQSHYFGVGSLVPWARPGVGVVATQSVVRAAYGPILLDLVEGGATAADALAEAVAADPGQGIRQVAVLSASGDAAAHTGDGCIAAAGHIVGEGFSAQANLVTGSAVWLSMAEAFTTTSGDLAHRLLASLDAAQSAGGDLRGMQAAAVRIVSTIATGDLATDTILDIRVDDHEDPLRELRRLSVASGALAGLVRMLEEPGLLSGPMTAAPGAVVTALQELETAQTTLGPANGEPSIWAGLLLARLGRPDAAASRFRRAASSGIDPAPLLRSLAAAGMWTGDPEDLVALATERPS</sequence>